<evidence type="ECO:0000313" key="8">
    <source>
        <dbReference type="Proteomes" id="UP001321749"/>
    </source>
</evidence>
<keyword evidence="5" id="KW-0503">Monooxygenase</keyword>
<dbReference type="Proteomes" id="UP001321749">
    <property type="component" value="Unassembled WGS sequence"/>
</dbReference>
<name>A0AAV9HDI2_9PEZI</name>
<comment type="caution">
    <text evidence="7">The sequence shown here is derived from an EMBL/GenBank/DDBJ whole genome shotgun (WGS) entry which is preliminary data.</text>
</comment>
<evidence type="ECO:0000256" key="5">
    <source>
        <dbReference type="ARBA" id="ARBA00023033"/>
    </source>
</evidence>
<protein>
    <recommendedName>
        <fullName evidence="6">FAD-binding domain-containing protein</fullName>
    </recommendedName>
</protein>
<evidence type="ECO:0000256" key="3">
    <source>
        <dbReference type="ARBA" id="ARBA00022827"/>
    </source>
</evidence>
<proteinExistence type="predicted"/>
<keyword evidence="4" id="KW-0560">Oxidoreductase</keyword>
<feature type="non-terminal residue" evidence="7">
    <location>
        <position position="404"/>
    </location>
</feature>
<dbReference type="InterPro" id="IPR002938">
    <property type="entry name" value="FAD-bd"/>
</dbReference>
<evidence type="ECO:0000256" key="1">
    <source>
        <dbReference type="ARBA" id="ARBA00001974"/>
    </source>
</evidence>
<dbReference type="PRINTS" id="PR00420">
    <property type="entry name" value="RNGMNOXGNASE"/>
</dbReference>
<dbReference type="PANTHER" id="PTHR47178:SF6">
    <property type="entry name" value="FAD-BINDING DOMAIN-CONTAINING PROTEIN"/>
    <property type="match status" value="1"/>
</dbReference>
<keyword evidence="2" id="KW-0285">Flavoprotein</keyword>
<evidence type="ECO:0000256" key="2">
    <source>
        <dbReference type="ARBA" id="ARBA00022630"/>
    </source>
</evidence>
<gene>
    <name evidence="7" type="ORF">QBC42DRAFT_211414</name>
</gene>
<keyword evidence="3" id="KW-0274">FAD</keyword>
<dbReference type="AlphaFoldDB" id="A0AAV9HDI2"/>
<evidence type="ECO:0000313" key="7">
    <source>
        <dbReference type="EMBL" id="KAK4457966.1"/>
    </source>
</evidence>
<dbReference type="SUPFAM" id="SSF51905">
    <property type="entry name" value="FAD/NAD(P)-binding domain"/>
    <property type="match status" value="1"/>
</dbReference>
<evidence type="ECO:0000259" key="6">
    <source>
        <dbReference type="Pfam" id="PF01494"/>
    </source>
</evidence>
<dbReference type="Gene3D" id="3.50.50.60">
    <property type="entry name" value="FAD/NAD(P)-binding domain"/>
    <property type="match status" value="1"/>
</dbReference>
<reference evidence="7" key="2">
    <citation type="submission" date="2023-06" db="EMBL/GenBank/DDBJ databases">
        <authorList>
            <consortium name="Lawrence Berkeley National Laboratory"/>
            <person name="Mondo S.J."/>
            <person name="Hensen N."/>
            <person name="Bonometti L."/>
            <person name="Westerberg I."/>
            <person name="Brannstrom I.O."/>
            <person name="Guillou S."/>
            <person name="Cros-Aarteil S."/>
            <person name="Calhoun S."/>
            <person name="Haridas S."/>
            <person name="Kuo A."/>
            <person name="Pangilinan J."/>
            <person name="Riley R."/>
            <person name="Labutti K."/>
            <person name="Andreopoulos B."/>
            <person name="Lipzen A."/>
            <person name="Chen C."/>
            <person name="Yanf M."/>
            <person name="Daum C."/>
            <person name="Ng V."/>
            <person name="Clum A."/>
            <person name="Steindorff A."/>
            <person name="Ohm R."/>
            <person name="Martin F."/>
            <person name="Silar P."/>
            <person name="Natvig D."/>
            <person name="Lalanne C."/>
            <person name="Gautier V."/>
            <person name="Ament-Velasquez S.L."/>
            <person name="Kruys A."/>
            <person name="Hutchinson M.I."/>
            <person name="Powell A.J."/>
            <person name="Barry K."/>
            <person name="Miller A.N."/>
            <person name="Grigoriev I.V."/>
            <person name="Debuchy R."/>
            <person name="Gladieux P."/>
            <person name="Thoren M.H."/>
            <person name="Johannesson H."/>
        </authorList>
    </citation>
    <scope>NUCLEOTIDE SEQUENCE</scope>
    <source>
        <strain evidence="7">PSN324</strain>
    </source>
</reference>
<keyword evidence="8" id="KW-1185">Reference proteome</keyword>
<dbReference type="PANTHER" id="PTHR47178">
    <property type="entry name" value="MONOOXYGENASE, FAD-BINDING"/>
    <property type="match status" value="1"/>
</dbReference>
<reference evidence="7" key="1">
    <citation type="journal article" date="2023" name="Mol. Phylogenet. Evol.">
        <title>Genome-scale phylogeny and comparative genomics of the fungal order Sordariales.</title>
        <authorList>
            <person name="Hensen N."/>
            <person name="Bonometti L."/>
            <person name="Westerberg I."/>
            <person name="Brannstrom I.O."/>
            <person name="Guillou S."/>
            <person name="Cros-Aarteil S."/>
            <person name="Calhoun S."/>
            <person name="Haridas S."/>
            <person name="Kuo A."/>
            <person name="Mondo S."/>
            <person name="Pangilinan J."/>
            <person name="Riley R."/>
            <person name="LaButti K."/>
            <person name="Andreopoulos B."/>
            <person name="Lipzen A."/>
            <person name="Chen C."/>
            <person name="Yan M."/>
            <person name="Daum C."/>
            <person name="Ng V."/>
            <person name="Clum A."/>
            <person name="Steindorff A."/>
            <person name="Ohm R.A."/>
            <person name="Martin F."/>
            <person name="Silar P."/>
            <person name="Natvig D.O."/>
            <person name="Lalanne C."/>
            <person name="Gautier V."/>
            <person name="Ament-Velasquez S.L."/>
            <person name="Kruys A."/>
            <person name="Hutchinson M.I."/>
            <person name="Powell A.J."/>
            <person name="Barry K."/>
            <person name="Miller A.N."/>
            <person name="Grigoriev I.V."/>
            <person name="Debuchy R."/>
            <person name="Gladieux P."/>
            <person name="Hiltunen Thoren M."/>
            <person name="Johannesson H."/>
        </authorList>
    </citation>
    <scope>NUCLEOTIDE SEQUENCE</scope>
    <source>
        <strain evidence="7">PSN324</strain>
    </source>
</reference>
<dbReference type="Pfam" id="PF01494">
    <property type="entry name" value="FAD_binding_3"/>
    <property type="match status" value="1"/>
</dbReference>
<organism evidence="7 8">
    <name type="scientific">Cladorrhinum samala</name>
    <dbReference type="NCBI Taxonomy" id="585594"/>
    <lineage>
        <taxon>Eukaryota</taxon>
        <taxon>Fungi</taxon>
        <taxon>Dikarya</taxon>
        <taxon>Ascomycota</taxon>
        <taxon>Pezizomycotina</taxon>
        <taxon>Sordariomycetes</taxon>
        <taxon>Sordariomycetidae</taxon>
        <taxon>Sordariales</taxon>
        <taxon>Podosporaceae</taxon>
        <taxon>Cladorrhinum</taxon>
    </lineage>
</organism>
<dbReference type="GO" id="GO:0004497">
    <property type="term" value="F:monooxygenase activity"/>
    <property type="evidence" value="ECO:0007669"/>
    <property type="project" value="UniProtKB-KW"/>
</dbReference>
<comment type="cofactor">
    <cofactor evidence="1">
        <name>FAD</name>
        <dbReference type="ChEBI" id="CHEBI:57692"/>
    </cofactor>
</comment>
<sequence length="404" mass="43926">MAISDHFLEGKKIIVVGGGISGCAFVAALNKLWNPNLIRPEIVLFDRGPKDNSDTYSMALHGDSINGGLVTLQQLGLLDKALKHSVFGLRSGEFKIWDANWKELISTKPKPWGGLPTASMRIPRSELRRILLNDAEEAPATFHWGVDCTSAKQLSDGRIRVAVEDKTGTISAHDCDLLVVADGAKSKIRSALRPGDDLKFAGAVQMGGKAHFPSGIPDPIRDNWGILLSGQGVCCYFSAVDQHTVIWALSQQKPEPEVQPSFPTLKQEALHIGRMFAEPFRTIVEATDPSTAFLHPAKDKEPFRHDDGHLRGVVFIGDANHAVSPFAGNGANLALKDGWDLAESLCTRTSLQEAISAYDNLGFARAADAVRTSHTRIDFAHCTSIKNSLFRAGLATGRWLMGMK</sequence>
<evidence type="ECO:0000256" key="4">
    <source>
        <dbReference type="ARBA" id="ARBA00023002"/>
    </source>
</evidence>
<accession>A0AAV9HDI2</accession>
<dbReference type="InterPro" id="IPR036188">
    <property type="entry name" value="FAD/NAD-bd_sf"/>
</dbReference>
<dbReference type="EMBL" id="MU865088">
    <property type="protein sequence ID" value="KAK4457966.1"/>
    <property type="molecule type" value="Genomic_DNA"/>
</dbReference>
<feature type="domain" description="FAD-binding" evidence="6">
    <location>
        <begin position="70"/>
        <end position="370"/>
    </location>
</feature>
<dbReference type="GO" id="GO:0071949">
    <property type="term" value="F:FAD binding"/>
    <property type="evidence" value="ECO:0007669"/>
    <property type="project" value="InterPro"/>
</dbReference>